<dbReference type="Proteomes" id="UP001501020">
    <property type="component" value="Unassembled WGS sequence"/>
</dbReference>
<reference evidence="3" key="1">
    <citation type="journal article" date="2019" name="Int. J. Syst. Evol. Microbiol.">
        <title>The Global Catalogue of Microorganisms (GCM) 10K type strain sequencing project: providing services to taxonomists for standard genome sequencing and annotation.</title>
        <authorList>
            <consortium name="The Broad Institute Genomics Platform"/>
            <consortium name="The Broad Institute Genome Sequencing Center for Infectious Disease"/>
            <person name="Wu L."/>
            <person name="Ma J."/>
        </authorList>
    </citation>
    <scope>NUCLEOTIDE SEQUENCE [LARGE SCALE GENOMIC DNA]</scope>
    <source>
        <strain evidence="3">JCM 13850</strain>
    </source>
</reference>
<evidence type="ECO:0000313" key="3">
    <source>
        <dbReference type="Proteomes" id="UP001501020"/>
    </source>
</evidence>
<gene>
    <name evidence="2" type="ORF">GCM10009727_44340</name>
</gene>
<dbReference type="RefSeq" id="WP_344270119.1">
    <property type="nucleotide sequence ID" value="NZ_BAAAMR010000039.1"/>
</dbReference>
<comment type="caution">
    <text evidence="2">The sequence shown here is derived from an EMBL/GenBank/DDBJ whole genome shotgun (WGS) entry which is preliminary data.</text>
</comment>
<protein>
    <submittedName>
        <fullName evidence="2">DUF4253 domain-containing protein</fullName>
    </submittedName>
</protein>
<name>A0ABP5LFU4_9ACTN</name>
<feature type="domain" description="DUF4253" evidence="1">
    <location>
        <begin position="147"/>
        <end position="253"/>
    </location>
</feature>
<dbReference type="InterPro" id="IPR025349">
    <property type="entry name" value="DUF4253"/>
</dbReference>
<proteinExistence type="predicted"/>
<evidence type="ECO:0000259" key="1">
    <source>
        <dbReference type="Pfam" id="PF14062"/>
    </source>
</evidence>
<accession>A0ABP5LFU4</accession>
<evidence type="ECO:0000313" key="2">
    <source>
        <dbReference type="EMBL" id="GAA2144539.1"/>
    </source>
</evidence>
<dbReference type="Pfam" id="PF14062">
    <property type="entry name" value="DUF4253"/>
    <property type="match status" value="1"/>
</dbReference>
<dbReference type="EMBL" id="BAAAMR010000039">
    <property type="protein sequence ID" value="GAA2144539.1"/>
    <property type="molecule type" value="Genomic_DNA"/>
</dbReference>
<keyword evidence="3" id="KW-1185">Reference proteome</keyword>
<sequence>MVESAFPALPAGLPPGRLVAPEEGPEDAVVLWVSDEPHAGLGGLWCRLYDERAKTGLYPLLLDTLNGEPARPWHDGELYNEDSVADIDALDVEAVLLGHRDGAESEDEEAALGPWPGLAAPGDGVREADECARVSAELGAEDTEFLLGLVPAARGADALTAMRWSGPVNHSGTAEISAVVRSWEERFGARVVMVGFADLGLSVAAPPRTIEHARAVAAEHEAFCPDNIWQGVGDMDEYAAGLVDRPRWSFWWD</sequence>
<organism evidence="2 3">
    <name type="scientific">Actinomadura napierensis</name>
    <dbReference type="NCBI Taxonomy" id="267854"/>
    <lineage>
        <taxon>Bacteria</taxon>
        <taxon>Bacillati</taxon>
        <taxon>Actinomycetota</taxon>
        <taxon>Actinomycetes</taxon>
        <taxon>Streptosporangiales</taxon>
        <taxon>Thermomonosporaceae</taxon>
        <taxon>Actinomadura</taxon>
    </lineage>
</organism>